<dbReference type="EMBL" id="CP076544">
    <property type="protein sequence ID" value="QWS32538.1"/>
    <property type="molecule type" value="Genomic_DNA"/>
</dbReference>
<gene>
    <name evidence="1" type="ORF">KM842_09565</name>
</gene>
<evidence type="ECO:0000313" key="1">
    <source>
        <dbReference type="EMBL" id="QWS32538.1"/>
    </source>
</evidence>
<accession>A0ACD1E0U8</accession>
<name>A0ACD1E0U8_9MICO</name>
<proteinExistence type="predicted"/>
<dbReference type="Proteomes" id="UP000681794">
    <property type="component" value="Chromosome"/>
</dbReference>
<reference evidence="1" key="1">
    <citation type="submission" date="2021-06" db="EMBL/GenBank/DDBJ databases">
        <authorList>
            <person name="Ellington A.J."/>
            <person name="Bryan N.C."/>
            <person name="Christner B.C."/>
            <person name="Reisch C.R."/>
        </authorList>
    </citation>
    <scope>NUCLEOTIDE SEQUENCE</scope>
    <source>
        <strain evidence="1">L6-1</strain>
    </source>
</reference>
<protein>
    <submittedName>
        <fullName evidence="1">Family 43 glycosylhydrolase</fullName>
    </submittedName>
</protein>
<evidence type="ECO:0000313" key="2">
    <source>
        <dbReference type="Proteomes" id="UP000681794"/>
    </source>
</evidence>
<sequence>MRRSTAITLAAVTCVAALALGAPATAAPPTGGVPAAAPPAAGAPAAVPGTAEAPAVAPSVATTSTAGVAGRGHARAGTHQNPMALRLPDGETAASCADPTAIHGAGRDRNWYLYCTTDALSATETTADGELVQHSVPTYRSTDLTDWTYVGDAFDTKPAWVGDANGIWAPDVVYRAGAHGKPGTWFLYYTASDTPSPSAPTGGGSAIGVATSSSPTGPWTDSGGPVVAPQTAPNGQGARWSFDPEVITDSGRTYLYFGSYFGGVHVRQLTADGLRSRPDTERQIAIDNRYEGSYLMRHGGWWYYMGSATNCCNGSLTGYGVFVARSKSPLGPFRDRDGVAITDTRVGGSPLLAQNGNRWVGTGHNTVVTDSAGQDWMIYHAVDRRDPYYAGKTGYTKRPALIDPLDWVGGWPVVRGGAGPSDSVQPAPAAQPGQRSAYRPRLVRTDVPGRTIRALSTDFRGDALPSTLTWTRQPDPSTYRVADGAFSWQTQDADLHPPQTPLASVLTEAAPTGDYVVETRVRMDTPTTGDSFNYRQGGLVVYGDDGNYVRLVSNSIFNTRQTEFGKQASGQPEGAPSYGNMVVGPVGDATTLRIVHRVVDGEHRYTASTSVDGRHFVRGGTWTADLGSAPRIGLISLGGAGSTSSFDHLTVSTVRSVR</sequence>
<organism evidence="1 2">
    <name type="scientific">Curtobacterium aetherium</name>
    <dbReference type="NCBI Taxonomy" id="2841594"/>
    <lineage>
        <taxon>Bacteria</taxon>
        <taxon>Bacillati</taxon>
        <taxon>Actinomycetota</taxon>
        <taxon>Actinomycetes</taxon>
        <taxon>Micrococcales</taxon>
        <taxon>Microbacteriaceae</taxon>
        <taxon>Curtobacterium</taxon>
    </lineage>
</organism>
<keyword evidence="2" id="KW-1185">Reference proteome</keyword>